<gene>
    <name evidence="3" type="ORF">ENF18_05910</name>
</gene>
<evidence type="ECO:0000313" key="3">
    <source>
        <dbReference type="EMBL" id="HDI83309.1"/>
    </source>
</evidence>
<accession>A0A7C0VC49</accession>
<proteinExistence type="predicted"/>
<name>A0A7C0VC49_UNCW3</name>
<dbReference type="InterPro" id="IPR004017">
    <property type="entry name" value="Cys_rich_dom"/>
</dbReference>
<dbReference type="Gene3D" id="3.40.50.11810">
    <property type="match status" value="1"/>
</dbReference>
<dbReference type="PANTHER" id="PTHR42947:SF1">
    <property type="entry name" value="COB--COM HETERODISULFIDE REDUCTASE SUBUNIT B 1"/>
    <property type="match status" value="1"/>
</dbReference>
<sequence>MRISYYPGCTLKSTAKNFEISAIAVAKELDIEFVELSRWNCCGTVYSMTSDDVMHQLAPIRNLIRVKEDGFDRVVTLCSMCFNTLKRANILVQRDREKLDKINDFMYLENIDYAGDVEVLHFLEILRDDVGWDEIRTHVKNPLNGLVFAPYYGCLLVRPPEVAIDNVEMPYVLDRLFESLGAGTIDYPYSTECCGAYNTVSNPDIVLDKTYAMVNLAREQGADAIILSCPLCDFNLEARQKKVMEKYPDFHPLPVLYFTQIMAVAFGLPEDTYGFEYNAIDPEEIFKKARERL</sequence>
<dbReference type="Pfam" id="PF02754">
    <property type="entry name" value="CCG"/>
    <property type="match status" value="2"/>
</dbReference>
<evidence type="ECO:0000259" key="2">
    <source>
        <dbReference type="Pfam" id="PF02754"/>
    </source>
</evidence>
<feature type="domain" description="Cysteine-rich" evidence="2">
    <location>
        <begin position="4"/>
        <end position="86"/>
    </location>
</feature>
<dbReference type="AlphaFoldDB" id="A0A7C0VC49"/>
<dbReference type="InterPro" id="IPR051278">
    <property type="entry name" value="HdrB/HdrD_reductase"/>
</dbReference>
<reference evidence="3" key="1">
    <citation type="journal article" date="2020" name="mSystems">
        <title>Genome- and Community-Level Interaction Insights into Carbon Utilization and Element Cycling Functions of Hydrothermarchaeota in Hydrothermal Sediment.</title>
        <authorList>
            <person name="Zhou Z."/>
            <person name="Liu Y."/>
            <person name="Xu W."/>
            <person name="Pan J."/>
            <person name="Luo Z.H."/>
            <person name="Li M."/>
        </authorList>
    </citation>
    <scope>NUCLEOTIDE SEQUENCE [LARGE SCALE GENOMIC DNA]</scope>
    <source>
        <strain evidence="3">HyVt-102</strain>
    </source>
</reference>
<comment type="caution">
    <text evidence="3">The sequence shown here is derived from an EMBL/GenBank/DDBJ whole genome shotgun (WGS) entry which is preliminary data.</text>
</comment>
<keyword evidence="1" id="KW-0560">Oxidoreductase</keyword>
<organism evidence="3">
    <name type="scientific">candidate division WOR-3 bacterium</name>
    <dbReference type="NCBI Taxonomy" id="2052148"/>
    <lineage>
        <taxon>Bacteria</taxon>
        <taxon>Bacteria division WOR-3</taxon>
    </lineage>
</organism>
<dbReference type="Gene3D" id="1.20.1050.140">
    <property type="match status" value="1"/>
</dbReference>
<evidence type="ECO:0000256" key="1">
    <source>
        <dbReference type="ARBA" id="ARBA00023002"/>
    </source>
</evidence>
<dbReference type="PANTHER" id="PTHR42947">
    <property type="entry name" value="COB--COM HETERODISULFIDE REDUCTASE SUBUNIT B 1"/>
    <property type="match status" value="1"/>
</dbReference>
<protein>
    <submittedName>
        <fullName evidence="3">Heterodisulfide reductase, subunit B</fullName>
    </submittedName>
</protein>
<feature type="domain" description="Cysteine-rich" evidence="2">
    <location>
        <begin position="151"/>
        <end position="236"/>
    </location>
</feature>
<dbReference type="EMBL" id="DQWE01000281">
    <property type="protein sequence ID" value="HDI83309.1"/>
    <property type="molecule type" value="Genomic_DNA"/>
</dbReference>
<dbReference type="GO" id="GO:0016491">
    <property type="term" value="F:oxidoreductase activity"/>
    <property type="evidence" value="ECO:0007669"/>
    <property type="project" value="UniProtKB-KW"/>
</dbReference>
<dbReference type="Proteomes" id="UP000885847">
    <property type="component" value="Unassembled WGS sequence"/>
</dbReference>